<dbReference type="EMBL" id="JAUKUC010000001">
    <property type="protein sequence ID" value="MDO1512802.1"/>
    <property type="molecule type" value="Genomic_DNA"/>
</dbReference>
<evidence type="ECO:0000313" key="2">
    <source>
        <dbReference type="Proteomes" id="UP001168579"/>
    </source>
</evidence>
<sequence>MVELISGVSILLASGCIAVIVKDYYMADKQEVTRVQERDDEGFCDIDMEYIMMRSNKGEAKNINELKKKLQDFKNRNRFYRM</sequence>
<reference evidence="1" key="2">
    <citation type="submission" date="2023-06" db="EMBL/GenBank/DDBJ databases">
        <authorList>
            <person name="Lucena T."/>
            <person name="Sun Q."/>
        </authorList>
    </citation>
    <scope>NUCLEOTIDE SEQUENCE</scope>
    <source>
        <strain evidence="1">CECT 8869</strain>
    </source>
</reference>
<reference evidence="1" key="1">
    <citation type="journal article" date="2014" name="Int. J. Syst. Evol. Microbiol.">
        <title>Complete genome of a new Firmicutes species belonging to the dominant human colonic microbiota ('Ruminococcus bicirculans') reveals two chromosomes and a selective capacity to utilize plant glucans.</title>
        <authorList>
            <consortium name="NISC Comparative Sequencing Program"/>
            <person name="Wegmann U."/>
            <person name="Louis P."/>
            <person name="Goesmann A."/>
            <person name="Henrissat B."/>
            <person name="Duncan S.H."/>
            <person name="Flint H.J."/>
        </authorList>
    </citation>
    <scope>NUCLEOTIDE SEQUENCE</scope>
    <source>
        <strain evidence="1">CECT 8869</strain>
    </source>
</reference>
<proteinExistence type="predicted"/>
<organism evidence="1 2">
    <name type="scientific">Maribacter confluentis</name>
    <dbReference type="NCBI Taxonomy" id="1656093"/>
    <lineage>
        <taxon>Bacteria</taxon>
        <taxon>Pseudomonadati</taxon>
        <taxon>Bacteroidota</taxon>
        <taxon>Flavobacteriia</taxon>
        <taxon>Flavobacteriales</taxon>
        <taxon>Flavobacteriaceae</taxon>
        <taxon>Maribacter</taxon>
    </lineage>
</organism>
<comment type="caution">
    <text evidence="1">The sequence shown here is derived from an EMBL/GenBank/DDBJ whole genome shotgun (WGS) entry which is preliminary data.</text>
</comment>
<dbReference type="Proteomes" id="UP001168579">
    <property type="component" value="Unassembled WGS sequence"/>
</dbReference>
<name>A0ABT8RQM8_9FLAO</name>
<evidence type="ECO:0000313" key="1">
    <source>
        <dbReference type="EMBL" id="MDO1512802.1"/>
    </source>
</evidence>
<keyword evidence="2" id="KW-1185">Reference proteome</keyword>
<dbReference type="RefSeq" id="WP_304435807.1">
    <property type="nucleotide sequence ID" value="NZ_JAUKUC010000001.1"/>
</dbReference>
<accession>A0ABT8RQM8</accession>
<gene>
    <name evidence="1" type="ORF">Q2T41_09065</name>
</gene>
<protein>
    <submittedName>
        <fullName evidence="1">Uncharacterized protein</fullName>
    </submittedName>
</protein>